<evidence type="ECO:0000256" key="1">
    <source>
        <dbReference type="SAM" id="SignalP"/>
    </source>
</evidence>
<dbReference type="RefSeq" id="WP_202884543.1">
    <property type="nucleotide sequence ID" value="NZ_FOOI01000011.1"/>
</dbReference>
<reference evidence="2 3" key="1">
    <citation type="submission" date="2016-10" db="EMBL/GenBank/DDBJ databases">
        <authorList>
            <person name="de Groot N.N."/>
        </authorList>
    </citation>
    <scope>NUCLEOTIDE SEQUENCE [LARGE SCALE GENOMIC DNA]</scope>
    <source>
        <strain evidence="2 3">CPCC 202808</strain>
    </source>
</reference>
<protein>
    <submittedName>
        <fullName evidence="2">Uncharacterized protein</fullName>
    </submittedName>
</protein>
<organism evidence="2 3">
    <name type="scientific">Actinopolymorpha cephalotaxi</name>
    <dbReference type="NCBI Taxonomy" id="504797"/>
    <lineage>
        <taxon>Bacteria</taxon>
        <taxon>Bacillati</taxon>
        <taxon>Actinomycetota</taxon>
        <taxon>Actinomycetes</taxon>
        <taxon>Propionibacteriales</taxon>
        <taxon>Actinopolymorphaceae</taxon>
        <taxon>Actinopolymorpha</taxon>
    </lineage>
</organism>
<dbReference type="EMBL" id="FOOI01000011">
    <property type="protein sequence ID" value="SFH06119.1"/>
    <property type="molecule type" value="Genomic_DNA"/>
</dbReference>
<dbReference type="STRING" id="504797.SAMN05421678_111163"/>
<name>A0A1I2WZR4_9ACTN</name>
<feature type="chain" id="PRO_5011790396" evidence="1">
    <location>
        <begin position="33"/>
        <end position="85"/>
    </location>
</feature>
<feature type="signal peptide" evidence="1">
    <location>
        <begin position="1"/>
        <end position="32"/>
    </location>
</feature>
<accession>A0A1I2WZR4</accession>
<dbReference type="Proteomes" id="UP000199052">
    <property type="component" value="Unassembled WGS sequence"/>
</dbReference>
<sequence length="85" mass="9290">MLCHLSKGIRRVGVVVLAGLLLAGVLCPPASAAQSPAREGADRATWAERAFTSYAALQRHLYLGADQHHLYLERYPREPADNAYS</sequence>
<proteinExistence type="predicted"/>
<evidence type="ECO:0000313" key="2">
    <source>
        <dbReference type="EMBL" id="SFH06119.1"/>
    </source>
</evidence>
<dbReference type="AlphaFoldDB" id="A0A1I2WZR4"/>
<keyword evidence="1" id="KW-0732">Signal</keyword>
<evidence type="ECO:0000313" key="3">
    <source>
        <dbReference type="Proteomes" id="UP000199052"/>
    </source>
</evidence>
<gene>
    <name evidence="2" type="ORF">SAMN05421678_111163</name>
</gene>